<name>A0AA96EP99_9VIRU</name>
<proteinExistence type="predicted"/>
<dbReference type="InterPro" id="IPR036047">
    <property type="entry name" value="F-box-like_dom_sf"/>
</dbReference>
<reference evidence="2" key="1">
    <citation type="submission" date="2023-07" db="EMBL/GenBank/DDBJ databases">
        <authorList>
            <person name="Xia Y."/>
        </authorList>
    </citation>
    <scope>NUCLEOTIDE SEQUENCE</scope>
    <source>
        <strain evidence="2">E</strain>
    </source>
</reference>
<dbReference type="Pfam" id="PF12937">
    <property type="entry name" value="F-box-like"/>
    <property type="match status" value="1"/>
</dbReference>
<dbReference type="InterPro" id="IPR001810">
    <property type="entry name" value="F-box_dom"/>
</dbReference>
<evidence type="ECO:0000259" key="1">
    <source>
        <dbReference type="PROSITE" id="PS50181"/>
    </source>
</evidence>
<accession>A0AA96EP99</accession>
<protein>
    <submittedName>
        <fullName evidence="2">F-box containing protein</fullName>
    </submittedName>
</protein>
<sequence length="142" mass="16745">MEGLPEEIVLLIFSFCGQKTVFELGKVCTLFRRLSVDSKLTKGFGHKKRMFAQSERRWFFSMMNRMEVSYYFLKDISGGDQPKKILVRGNRIKDFRRETSIAHITPPHKLVIYYDISKKIHPNDDEGLSPHRIYYVDTDRHA</sequence>
<feature type="domain" description="F-box" evidence="1">
    <location>
        <begin position="1"/>
        <end position="44"/>
    </location>
</feature>
<dbReference type="EMBL" id="OR343189">
    <property type="protein sequence ID" value="WNL50229.1"/>
    <property type="molecule type" value="Genomic_DNA"/>
</dbReference>
<dbReference type="SUPFAM" id="SSF81383">
    <property type="entry name" value="F-box domain"/>
    <property type="match status" value="1"/>
</dbReference>
<evidence type="ECO:0000313" key="2">
    <source>
        <dbReference type="EMBL" id="WNL50229.1"/>
    </source>
</evidence>
<gene>
    <name evidence="2" type="ORF">MarDSR_190</name>
</gene>
<dbReference type="Gene3D" id="1.20.1280.50">
    <property type="match status" value="1"/>
</dbReference>
<dbReference type="PROSITE" id="PS50181">
    <property type="entry name" value="FBOX"/>
    <property type="match status" value="1"/>
</dbReference>
<organism evidence="2">
    <name type="scientific">Marseillevirus sp</name>
    <dbReference type="NCBI Taxonomy" id="2809551"/>
    <lineage>
        <taxon>Viruses</taxon>
        <taxon>Varidnaviria</taxon>
        <taxon>Bamfordvirae</taxon>
        <taxon>Nucleocytoviricota</taxon>
        <taxon>Megaviricetes</taxon>
        <taxon>Pimascovirales</taxon>
        <taxon>Pimascovirales incertae sedis</taxon>
        <taxon>Marseilleviridae</taxon>
        <taxon>Marseillevirus</taxon>
    </lineage>
</organism>
<dbReference type="CDD" id="cd09917">
    <property type="entry name" value="F-box_SF"/>
    <property type="match status" value="1"/>
</dbReference>